<evidence type="ECO:0000313" key="1">
    <source>
        <dbReference type="EMBL" id="KJY49307.1"/>
    </source>
</evidence>
<sequence length="105" mass="12356">MPLSIIEVLETEEFSRWIDELKDTQSAARILHRWEQIKRSGHLLGDWKTVGEGIFEMRFHNGPGYRTYFGLKNKQVVLLLCGGSKTHQKRDIDRAKHLWKSYLES</sequence>
<dbReference type="AlphaFoldDB" id="A0A0F4KRK3"/>
<evidence type="ECO:0008006" key="3">
    <source>
        <dbReference type="Google" id="ProtNLM"/>
    </source>
</evidence>
<name>A0A0F4KRK3_9BIFI</name>
<organism evidence="1 2">
    <name type="scientific">Bifidobacterium asteroides</name>
    <dbReference type="NCBI Taxonomy" id="1684"/>
    <lineage>
        <taxon>Bacteria</taxon>
        <taxon>Bacillati</taxon>
        <taxon>Actinomycetota</taxon>
        <taxon>Actinomycetes</taxon>
        <taxon>Bifidobacteriales</taxon>
        <taxon>Bifidobacteriaceae</taxon>
        <taxon>Bifidobacterium</taxon>
    </lineage>
</organism>
<evidence type="ECO:0000313" key="2">
    <source>
        <dbReference type="Proteomes" id="UP000033648"/>
    </source>
</evidence>
<reference evidence="1 2" key="1">
    <citation type="submission" date="2014-12" db="EMBL/GenBank/DDBJ databases">
        <title>Comparative genomics of the lactic acid bacteria isolated from the honey bee gut.</title>
        <authorList>
            <person name="Ellegaard K.M."/>
            <person name="Tamarit D."/>
            <person name="Javelind E."/>
            <person name="Olofsson T."/>
            <person name="Andersson S.G."/>
            <person name="Vasquez A."/>
        </authorList>
    </citation>
    <scope>NUCLEOTIDE SEQUENCE [LARGE SCALE GENOMIC DNA]</scope>
    <source>
        <strain evidence="1 2">Bin2</strain>
    </source>
</reference>
<dbReference type="PIRSF" id="PIRSF028744">
    <property type="entry name" value="Addict_mod_HI1419"/>
    <property type="match status" value="1"/>
</dbReference>
<proteinExistence type="predicted"/>
<dbReference type="InterPro" id="IPR014056">
    <property type="entry name" value="TypeIITA-like_toxin_pred"/>
</dbReference>
<dbReference type="InterPro" id="IPR009241">
    <property type="entry name" value="HigB-like"/>
</dbReference>
<dbReference type="EMBL" id="JWME01000013">
    <property type="protein sequence ID" value="KJY49307.1"/>
    <property type="molecule type" value="Genomic_DNA"/>
</dbReference>
<dbReference type="PATRIC" id="fig|1684.4.peg.1509"/>
<protein>
    <recommendedName>
        <fullName evidence="3">Type II toxin-antitoxin system RelE/ParE family toxin</fullName>
    </recommendedName>
</protein>
<comment type="caution">
    <text evidence="1">The sequence shown here is derived from an EMBL/GenBank/DDBJ whole genome shotgun (WGS) entry which is preliminary data.</text>
</comment>
<dbReference type="PANTHER" id="PTHR41791:SF1">
    <property type="entry name" value="SSL7039 PROTEIN"/>
    <property type="match status" value="1"/>
</dbReference>
<dbReference type="Proteomes" id="UP000033648">
    <property type="component" value="Unassembled WGS sequence"/>
</dbReference>
<accession>A0A0F4KRK3</accession>
<dbReference type="Pfam" id="PF05973">
    <property type="entry name" value="Gp49"/>
    <property type="match status" value="1"/>
</dbReference>
<dbReference type="NCBIfam" id="TIGR02683">
    <property type="entry name" value="upstrm_HI1419"/>
    <property type="match status" value="1"/>
</dbReference>
<dbReference type="OrthoDB" id="9800258at2"/>
<gene>
    <name evidence="1" type="ORF">JF69_14030</name>
</gene>
<dbReference type="PANTHER" id="PTHR41791">
    <property type="entry name" value="SSL7039 PROTEIN"/>
    <property type="match status" value="1"/>
</dbReference>